<keyword evidence="1" id="KW-0472">Membrane</keyword>
<dbReference type="Proteomes" id="UP000075809">
    <property type="component" value="Unassembled WGS sequence"/>
</dbReference>
<protein>
    <submittedName>
        <fullName evidence="2">Uncharacterized protein</fullName>
    </submittedName>
</protein>
<sequence length="127" mass="15580">MLLFLHIVSFNACRIKIDEDFLTVLIGIQCWNLMLMLLLAKMHSKERRIRRWWVRPINYPRETQGIFWNHSYRLCNQQVIDYEEFFDYTRMDVQQFNYICDLVRPYLSKRSIRTPLSVELRMAITLE</sequence>
<evidence type="ECO:0000313" key="3">
    <source>
        <dbReference type="Proteomes" id="UP000075809"/>
    </source>
</evidence>
<evidence type="ECO:0000313" key="2">
    <source>
        <dbReference type="EMBL" id="KYQ53230.1"/>
    </source>
</evidence>
<name>A0A151WZA7_9HYME</name>
<evidence type="ECO:0000256" key="1">
    <source>
        <dbReference type="SAM" id="Phobius"/>
    </source>
</evidence>
<feature type="transmembrane region" description="Helical" evidence="1">
    <location>
        <begin position="24"/>
        <end position="42"/>
    </location>
</feature>
<accession>A0A151WZA7</accession>
<dbReference type="EMBL" id="KQ982645">
    <property type="protein sequence ID" value="KYQ53230.1"/>
    <property type="molecule type" value="Genomic_DNA"/>
</dbReference>
<proteinExistence type="predicted"/>
<reference evidence="2 3" key="1">
    <citation type="submission" date="2015-09" db="EMBL/GenBank/DDBJ databases">
        <title>Trachymyrmex zeteki WGS genome.</title>
        <authorList>
            <person name="Nygaard S."/>
            <person name="Hu H."/>
            <person name="Boomsma J."/>
            <person name="Zhang G."/>
        </authorList>
    </citation>
    <scope>NUCLEOTIDE SEQUENCE [LARGE SCALE GENOMIC DNA]</scope>
    <source>
        <strain evidence="2">Tzet28-1</strain>
        <tissue evidence="2">Whole body</tissue>
    </source>
</reference>
<organism evidence="2 3">
    <name type="scientific">Mycetomoellerius zeteki</name>
    <dbReference type="NCBI Taxonomy" id="64791"/>
    <lineage>
        <taxon>Eukaryota</taxon>
        <taxon>Metazoa</taxon>
        <taxon>Ecdysozoa</taxon>
        <taxon>Arthropoda</taxon>
        <taxon>Hexapoda</taxon>
        <taxon>Insecta</taxon>
        <taxon>Pterygota</taxon>
        <taxon>Neoptera</taxon>
        <taxon>Endopterygota</taxon>
        <taxon>Hymenoptera</taxon>
        <taxon>Apocrita</taxon>
        <taxon>Aculeata</taxon>
        <taxon>Formicoidea</taxon>
        <taxon>Formicidae</taxon>
        <taxon>Myrmicinae</taxon>
        <taxon>Mycetomoellerius</taxon>
    </lineage>
</organism>
<keyword evidence="1" id="KW-1133">Transmembrane helix</keyword>
<keyword evidence="1" id="KW-0812">Transmembrane</keyword>
<dbReference type="AlphaFoldDB" id="A0A151WZA7"/>
<keyword evidence="3" id="KW-1185">Reference proteome</keyword>
<dbReference type="STRING" id="64791.A0A151WZA7"/>
<gene>
    <name evidence="2" type="ORF">ALC60_07634</name>
</gene>